<sequence>MSENLSERVDELLTEADAASGAALSRGGEDSGDPSIGETAREASEIVDSADPQDLLAAVGLDTLPDGSEPDTIPDAIARGDPERVADLERVLHLANLADRTGDGELDDAVGSLREAIESGDGTGESSKSEAGDESSDEAEAEAESEGEPGPGDEDTDDLEDRIRSTLSDRVADFGDDVSSLQEQLEAAVGEASSDETDEAATADDEVEETTAEAEEPADAESADENGLLGTDEDGLLGADQGLRSGSSESSRHSTMAPPPSERADMRAVRRHSTMPKKN</sequence>
<gene>
    <name evidence="2" type="ORF">ACFO5R_17595</name>
</gene>
<dbReference type="AlphaFoldDB" id="A0ABD5PTU4"/>
<dbReference type="Proteomes" id="UP001595898">
    <property type="component" value="Unassembled WGS sequence"/>
</dbReference>
<protein>
    <submittedName>
        <fullName evidence="2">Uncharacterized protein</fullName>
    </submittedName>
</protein>
<name>A0ABD5PTU4_9EURY</name>
<dbReference type="RefSeq" id="WP_250138486.1">
    <property type="nucleotide sequence ID" value="NZ_JALIQP010000001.1"/>
</dbReference>
<evidence type="ECO:0000256" key="1">
    <source>
        <dbReference type="SAM" id="MobiDB-lite"/>
    </source>
</evidence>
<feature type="compositionally biased region" description="Low complexity" evidence="1">
    <location>
        <begin position="225"/>
        <end position="249"/>
    </location>
</feature>
<proteinExistence type="predicted"/>
<keyword evidence="3" id="KW-1185">Reference proteome</keyword>
<reference evidence="2 3" key="1">
    <citation type="journal article" date="2019" name="Int. J. Syst. Evol. Microbiol.">
        <title>The Global Catalogue of Microorganisms (GCM) 10K type strain sequencing project: providing services to taxonomists for standard genome sequencing and annotation.</title>
        <authorList>
            <consortium name="The Broad Institute Genomics Platform"/>
            <consortium name="The Broad Institute Genome Sequencing Center for Infectious Disease"/>
            <person name="Wu L."/>
            <person name="Ma J."/>
        </authorList>
    </citation>
    <scope>NUCLEOTIDE SEQUENCE [LARGE SCALE GENOMIC DNA]</scope>
    <source>
        <strain evidence="2 3">WLHS5</strain>
    </source>
</reference>
<evidence type="ECO:0000313" key="3">
    <source>
        <dbReference type="Proteomes" id="UP001595898"/>
    </source>
</evidence>
<organism evidence="2 3">
    <name type="scientific">Halosolutus amylolyticus</name>
    <dbReference type="NCBI Taxonomy" id="2932267"/>
    <lineage>
        <taxon>Archaea</taxon>
        <taxon>Methanobacteriati</taxon>
        <taxon>Methanobacteriota</taxon>
        <taxon>Stenosarchaea group</taxon>
        <taxon>Halobacteria</taxon>
        <taxon>Halobacteriales</taxon>
        <taxon>Natrialbaceae</taxon>
        <taxon>Halosolutus</taxon>
    </lineage>
</organism>
<feature type="region of interest" description="Disordered" evidence="1">
    <location>
        <begin position="98"/>
        <end position="279"/>
    </location>
</feature>
<feature type="compositionally biased region" description="Acidic residues" evidence="1">
    <location>
        <begin position="193"/>
        <end position="224"/>
    </location>
</feature>
<feature type="compositionally biased region" description="Acidic residues" evidence="1">
    <location>
        <begin position="132"/>
        <end position="160"/>
    </location>
</feature>
<feature type="compositionally biased region" description="Basic and acidic residues" evidence="1">
    <location>
        <begin position="1"/>
        <end position="11"/>
    </location>
</feature>
<feature type="compositionally biased region" description="Basic residues" evidence="1">
    <location>
        <begin position="269"/>
        <end position="279"/>
    </location>
</feature>
<dbReference type="EMBL" id="JBHSFA010000009">
    <property type="protein sequence ID" value="MFC4543744.1"/>
    <property type="molecule type" value="Genomic_DNA"/>
</dbReference>
<accession>A0ABD5PTU4</accession>
<comment type="caution">
    <text evidence="2">The sequence shown here is derived from an EMBL/GenBank/DDBJ whole genome shotgun (WGS) entry which is preliminary data.</text>
</comment>
<feature type="region of interest" description="Disordered" evidence="1">
    <location>
        <begin position="1"/>
        <end position="81"/>
    </location>
</feature>
<evidence type="ECO:0000313" key="2">
    <source>
        <dbReference type="EMBL" id="MFC4543744.1"/>
    </source>
</evidence>